<accession>F4RW17</accession>
<dbReference type="VEuPathDB" id="FungiDB:MELLADRAFT_75319"/>
<gene>
    <name evidence="2" type="ORF">MELLADRAFT_75319</name>
</gene>
<dbReference type="Gene3D" id="2.30.110.10">
    <property type="entry name" value="Electron Transport, Fmn-binding Protein, Chain A"/>
    <property type="match status" value="1"/>
</dbReference>
<organism evidence="3">
    <name type="scientific">Melampsora larici-populina (strain 98AG31 / pathotype 3-4-7)</name>
    <name type="common">Poplar leaf rust fungus</name>
    <dbReference type="NCBI Taxonomy" id="747676"/>
    <lineage>
        <taxon>Eukaryota</taxon>
        <taxon>Fungi</taxon>
        <taxon>Dikarya</taxon>
        <taxon>Basidiomycota</taxon>
        <taxon>Pucciniomycotina</taxon>
        <taxon>Pucciniomycetes</taxon>
        <taxon>Pucciniales</taxon>
        <taxon>Melampsoraceae</taxon>
        <taxon>Melampsora</taxon>
    </lineage>
</organism>
<dbReference type="PANTHER" id="PTHR37273">
    <property type="entry name" value="CHROMOSOME 8, WHOLE GENOME SHOTGUN SEQUENCE"/>
    <property type="match status" value="1"/>
</dbReference>
<evidence type="ECO:0000259" key="1">
    <source>
        <dbReference type="Pfam" id="PF13883"/>
    </source>
</evidence>
<dbReference type="KEGG" id="mlr:MELLADRAFT_75319"/>
<sequence>MLFKSFISLFTITFWHNSNHYLTRPRKLLRQTSNQIYPSLSPSLQVFRKTRETLSDAALHARELIQYRSLGIGTLMSTYPEDHPQESLRGLAIGLQEYFAPYHNGDLLLLALPISPIYKNIDQSSSLSATIAIKDELGQLQRNGSNWAANRRRITLFGTLMPVTDVMEAKALYEKFHPDSSFWNGDNGPHDKMWVRFQTKEAYYFGGFGDRAAIGWLDMELYQNEFKDTIESKTKSVCFHPYSRNLYCDQAMD</sequence>
<protein>
    <recommendedName>
        <fullName evidence="1">CREG-like beta-barrel domain-containing protein</fullName>
    </recommendedName>
</protein>
<reference evidence="3" key="1">
    <citation type="journal article" date="2011" name="Proc. Natl. Acad. Sci. U.S.A.">
        <title>Obligate biotrophy features unraveled by the genomic analysis of rust fungi.</title>
        <authorList>
            <person name="Duplessis S."/>
            <person name="Cuomo C.A."/>
            <person name="Lin Y.-C."/>
            <person name="Aerts A."/>
            <person name="Tisserant E."/>
            <person name="Veneault-Fourrey C."/>
            <person name="Joly D.L."/>
            <person name="Hacquard S."/>
            <person name="Amselem J."/>
            <person name="Cantarel B.L."/>
            <person name="Chiu R."/>
            <person name="Coutinho P.M."/>
            <person name="Feau N."/>
            <person name="Field M."/>
            <person name="Frey P."/>
            <person name="Gelhaye E."/>
            <person name="Goldberg J."/>
            <person name="Grabherr M.G."/>
            <person name="Kodira C.D."/>
            <person name="Kohler A."/>
            <person name="Kuees U."/>
            <person name="Lindquist E.A."/>
            <person name="Lucas S.M."/>
            <person name="Mago R."/>
            <person name="Mauceli E."/>
            <person name="Morin E."/>
            <person name="Murat C."/>
            <person name="Pangilinan J.L."/>
            <person name="Park R."/>
            <person name="Pearson M."/>
            <person name="Quesneville H."/>
            <person name="Rouhier N."/>
            <person name="Sakthikumar S."/>
            <person name="Salamov A.A."/>
            <person name="Schmutz J."/>
            <person name="Selles B."/>
            <person name="Shapiro H."/>
            <person name="Tanguay P."/>
            <person name="Tuskan G.A."/>
            <person name="Henrissat B."/>
            <person name="Van de Peer Y."/>
            <person name="Rouze P."/>
            <person name="Ellis J.G."/>
            <person name="Dodds P.N."/>
            <person name="Schein J.E."/>
            <person name="Zhong S."/>
            <person name="Hamelin R.C."/>
            <person name="Grigoriev I.V."/>
            <person name="Szabo L.J."/>
            <person name="Martin F."/>
        </authorList>
    </citation>
    <scope>NUCLEOTIDE SEQUENCE [LARGE SCALE GENOMIC DNA]</scope>
    <source>
        <strain evidence="3">98AG31 / pathotype 3-4-7</strain>
    </source>
</reference>
<evidence type="ECO:0000313" key="2">
    <source>
        <dbReference type="EMBL" id="EGG03459.1"/>
    </source>
</evidence>
<dbReference type="Proteomes" id="UP000001072">
    <property type="component" value="Unassembled WGS sequence"/>
</dbReference>
<name>F4RW17_MELLP</name>
<dbReference type="EMBL" id="GL883124">
    <property type="protein sequence ID" value="EGG03459.1"/>
    <property type="molecule type" value="Genomic_DNA"/>
</dbReference>
<dbReference type="RefSeq" id="XP_007413253.1">
    <property type="nucleotide sequence ID" value="XM_007413191.1"/>
</dbReference>
<dbReference type="PANTHER" id="PTHR37273:SF1">
    <property type="entry name" value="ADL397C-AP"/>
    <property type="match status" value="1"/>
</dbReference>
<dbReference type="Pfam" id="PF13883">
    <property type="entry name" value="CREG_beta-barrel"/>
    <property type="match status" value="1"/>
</dbReference>
<evidence type="ECO:0000313" key="3">
    <source>
        <dbReference type="Proteomes" id="UP000001072"/>
    </source>
</evidence>
<feature type="domain" description="CREG-like beta-barrel" evidence="1">
    <location>
        <begin position="54"/>
        <end position="223"/>
    </location>
</feature>
<dbReference type="eggNOG" id="ENOG502RDU8">
    <property type="taxonomic scope" value="Eukaryota"/>
</dbReference>
<dbReference type="SUPFAM" id="SSF50475">
    <property type="entry name" value="FMN-binding split barrel"/>
    <property type="match status" value="1"/>
</dbReference>
<dbReference type="GeneID" id="18932637"/>
<dbReference type="InterPro" id="IPR012349">
    <property type="entry name" value="Split_barrel_FMN-bd"/>
</dbReference>
<keyword evidence="3" id="KW-1185">Reference proteome</keyword>
<dbReference type="OrthoDB" id="2138282at2759"/>
<dbReference type="AlphaFoldDB" id="F4RW17"/>
<dbReference type="STRING" id="747676.F4RW17"/>
<dbReference type="HOGENOM" id="CLU_056802_1_0_1"/>
<dbReference type="InterPro" id="IPR055343">
    <property type="entry name" value="CREG_beta-barrel"/>
</dbReference>
<dbReference type="InParanoid" id="F4RW17"/>
<proteinExistence type="predicted"/>